<dbReference type="Pfam" id="PF00294">
    <property type="entry name" value="PfkB"/>
    <property type="match status" value="1"/>
</dbReference>
<evidence type="ECO:0000259" key="4">
    <source>
        <dbReference type="Pfam" id="PF00294"/>
    </source>
</evidence>
<feature type="domain" description="Carbohydrate kinase PfkB" evidence="4">
    <location>
        <begin position="24"/>
        <end position="286"/>
    </location>
</feature>
<dbReference type="InterPro" id="IPR050306">
    <property type="entry name" value="PfkB_Carbo_kinase"/>
</dbReference>
<evidence type="ECO:0000313" key="5">
    <source>
        <dbReference type="EMBL" id="VGO16885.1"/>
    </source>
</evidence>
<dbReference type="Gene3D" id="3.40.1190.20">
    <property type="match status" value="1"/>
</dbReference>
<keyword evidence="2" id="KW-0808">Transferase</keyword>
<dbReference type="InterPro" id="IPR011611">
    <property type="entry name" value="PfkB_dom"/>
</dbReference>
<dbReference type="PANTHER" id="PTHR43085:SF57">
    <property type="entry name" value="CARBOHYDRATE KINASE PFKB DOMAIN-CONTAINING PROTEIN"/>
    <property type="match status" value="1"/>
</dbReference>
<dbReference type="RefSeq" id="WP_136082404.1">
    <property type="nucleotide sequence ID" value="NZ_CAAHFG010000004.1"/>
</dbReference>
<evidence type="ECO:0000313" key="6">
    <source>
        <dbReference type="Proteomes" id="UP000366872"/>
    </source>
</evidence>
<dbReference type="AlphaFoldDB" id="A0A6C2UA63"/>
<dbReference type="EMBL" id="CAAHFG010000004">
    <property type="protein sequence ID" value="VGO16885.1"/>
    <property type="molecule type" value="Genomic_DNA"/>
</dbReference>
<reference evidence="5 6" key="1">
    <citation type="submission" date="2019-04" db="EMBL/GenBank/DDBJ databases">
        <authorList>
            <person name="Van Vliet M D."/>
        </authorList>
    </citation>
    <scope>NUCLEOTIDE SEQUENCE [LARGE SCALE GENOMIC DNA]</scope>
    <source>
        <strain evidence="5 6">F1</strain>
    </source>
</reference>
<evidence type="ECO:0000256" key="3">
    <source>
        <dbReference type="ARBA" id="ARBA00022777"/>
    </source>
</evidence>
<sequence length="298" mass="32477">MSKEIKRVVGIGELLWDIFPSGLRLGGAPLNFCYHCRQLGAEAYPVSAVGGDEFGVEIREVIGSRQLTDRFVAEDATRPTGAVQVELDDCGKPKYKIKEQVAWDYIPMSGNLKTLAQTTDALCFGSLAQRNGVSRKTILTFVRATPTDALKIFDVNLRQTFFSKEIIEESLRLSNVLKLSDEELPLVAGMFGISGPVQAQLHGLLERFDLQLIAYTRGADGSLLVTPDESDDHPGCPGEAINSVGAGDAFTATLCMGLLSCRPLNEINEYANRVASFVCRQDSATPELTDNLNEAHYA</sequence>
<name>A0A6C2UA63_PONDE</name>
<keyword evidence="6" id="KW-1185">Reference proteome</keyword>
<keyword evidence="3 5" id="KW-0418">Kinase</keyword>
<evidence type="ECO:0000256" key="1">
    <source>
        <dbReference type="ARBA" id="ARBA00010688"/>
    </source>
</evidence>
<evidence type="ECO:0000256" key="2">
    <source>
        <dbReference type="ARBA" id="ARBA00022679"/>
    </source>
</evidence>
<dbReference type="PANTHER" id="PTHR43085">
    <property type="entry name" value="HEXOKINASE FAMILY MEMBER"/>
    <property type="match status" value="1"/>
</dbReference>
<organism evidence="5 6">
    <name type="scientific">Pontiella desulfatans</name>
    <dbReference type="NCBI Taxonomy" id="2750659"/>
    <lineage>
        <taxon>Bacteria</taxon>
        <taxon>Pseudomonadati</taxon>
        <taxon>Kiritimatiellota</taxon>
        <taxon>Kiritimatiellia</taxon>
        <taxon>Kiritimatiellales</taxon>
        <taxon>Pontiellaceae</taxon>
        <taxon>Pontiella</taxon>
    </lineage>
</organism>
<dbReference type="GO" id="GO:0016301">
    <property type="term" value="F:kinase activity"/>
    <property type="evidence" value="ECO:0007669"/>
    <property type="project" value="UniProtKB-KW"/>
</dbReference>
<accession>A0A6C2UA63</accession>
<proteinExistence type="inferred from homology"/>
<dbReference type="Proteomes" id="UP000366872">
    <property type="component" value="Unassembled WGS sequence"/>
</dbReference>
<gene>
    <name evidence="5" type="primary">scrK_4</name>
    <name evidence="5" type="ORF">PDESU_05477</name>
</gene>
<comment type="similarity">
    <text evidence="1">Belongs to the carbohydrate kinase PfkB family.</text>
</comment>
<dbReference type="CDD" id="cd01167">
    <property type="entry name" value="bac_FRK"/>
    <property type="match status" value="1"/>
</dbReference>
<dbReference type="SUPFAM" id="SSF53613">
    <property type="entry name" value="Ribokinase-like"/>
    <property type="match status" value="1"/>
</dbReference>
<dbReference type="InterPro" id="IPR029056">
    <property type="entry name" value="Ribokinase-like"/>
</dbReference>
<protein>
    <submittedName>
        <fullName evidence="5">Fructokinase</fullName>
    </submittedName>
</protein>